<protein>
    <submittedName>
        <fullName evidence="2">3761_t:CDS:1</fullName>
    </submittedName>
</protein>
<evidence type="ECO:0000313" key="3">
    <source>
        <dbReference type="Proteomes" id="UP000789375"/>
    </source>
</evidence>
<feature type="compositionally biased region" description="Basic and acidic residues" evidence="1">
    <location>
        <begin position="46"/>
        <end position="57"/>
    </location>
</feature>
<dbReference type="Proteomes" id="UP000789375">
    <property type="component" value="Unassembled WGS sequence"/>
</dbReference>
<dbReference type="AlphaFoldDB" id="A0A9N9GYQ9"/>
<evidence type="ECO:0000313" key="2">
    <source>
        <dbReference type="EMBL" id="CAG8639609.1"/>
    </source>
</evidence>
<comment type="caution">
    <text evidence="2">The sequence shown here is derived from an EMBL/GenBank/DDBJ whole genome shotgun (WGS) entry which is preliminary data.</text>
</comment>
<feature type="region of interest" description="Disordered" evidence="1">
    <location>
        <begin position="35"/>
        <end position="99"/>
    </location>
</feature>
<evidence type="ECO:0000256" key="1">
    <source>
        <dbReference type="SAM" id="MobiDB-lite"/>
    </source>
</evidence>
<gene>
    <name evidence="2" type="ORF">FMOSSE_LOCUS10916</name>
</gene>
<dbReference type="EMBL" id="CAJVPP010003898">
    <property type="protein sequence ID" value="CAG8639609.1"/>
    <property type="molecule type" value="Genomic_DNA"/>
</dbReference>
<accession>A0A9N9GYQ9</accession>
<reference evidence="2" key="1">
    <citation type="submission" date="2021-06" db="EMBL/GenBank/DDBJ databases">
        <authorList>
            <person name="Kallberg Y."/>
            <person name="Tangrot J."/>
            <person name="Rosling A."/>
        </authorList>
    </citation>
    <scope>NUCLEOTIDE SEQUENCE</scope>
    <source>
        <strain evidence="2">87-6 pot B 2015</strain>
    </source>
</reference>
<keyword evidence="3" id="KW-1185">Reference proteome</keyword>
<name>A0A9N9GYQ9_FUNMO</name>
<organism evidence="2 3">
    <name type="scientific">Funneliformis mosseae</name>
    <name type="common">Endomycorrhizal fungus</name>
    <name type="synonym">Glomus mosseae</name>
    <dbReference type="NCBI Taxonomy" id="27381"/>
    <lineage>
        <taxon>Eukaryota</taxon>
        <taxon>Fungi</taxon>
        <taxon>Fungi incertae sedis</taxon>
        <taxon>Mucoromycota</taxon>
        <taxon>Glomeromycotina</taxon>
        <taxon>Glomeromycetes</taxon>
        <taxon>Glomerales</taxon>
        <taxon>Glomeraceae</taxon>
        <taxon>Funneliformis</taxon>
    </lineage>
</organism>
<feature type="compositionally biased region" description="Polar residues" evidence="1">
    <location>
        <begin position="60"/>
        <end position="70"/>
    </location>
</feature>
<proteinExistence type="predicted"/>
<sequence length="142" mass="16304">MRKIFYYGVRNQKLNQSLRENIKQTQVITNKLRISSTKNIPQPINEDAKYNRTKSEESEIQYSASPSANSLLEDDTSKQMPEDTSDISDITSNSGVQTQTKPLISAENYEDIYFDNDLILQSVKEINEEIASQLDRIYDDSN</sequence>